<gene>
    <name evidence="2" type="ORF">PACLA_8A014706</name>
</gene>
<dbReference type="SUPFAM" id="SSF56349">
    <property type="entry name" value="DNA breaking-rejoining enzymes"/>
    <property type="match status" value="1"/>
</dbReference>
<name>A0A6S7G5V2_PARCT</name>
<feature type="region of interest" description="Disordered" evidence="1">
    <location>
        <begin position="573"/>
        <end position="637"/>
    </location>
</feature>
<sequence>MSEMCKNVRSYDKRQACFYCGELCSKVSRHIFRKHNNEIEVKSILGLKKESQERKDRLEKLRLEANFHHNQSVIETGEGELILLRRPNNDLPVCNNEDFLPCRYCLGYLKRLLLWKHNLVCKFKPSESKKPGYAKVQKEAKMMITPSITNEENENLNRVFATMKSDNISSVAKNDWLIKQVGCILVDKHGSKPTAVVSQTMREMGRLLVQLRELEFAPYADLLAFIKPEKFDTVVKAVKEICKFQMHDGNQTVGTPSFGLKLGHHLKKCAATVRAKGIRTRDRNIQEDANNFETLMEQEWQYKISHHSINTLSARKFNKVNILPLTEDLERLRKYLQCIITRCRKDLESTPLLEDWVMLAKATLTRLVMFNKRRGGEAANLLLSAFQERPNWKEANSSEIVKSLNKFEKNLSEMLDMVEVRGKRGRKVPIILTPELKTSIELLNRTRSAVGIPEDNPYVFANASKKSLNHMRTWSCMNQFALECDPPLTNPKNITSNGLRKYIATISQVLAMKATEMDWLARHLGHDITVHRNYYRLHESTLEIAKVSKLLLAVDKGKTSQLVGKSLTEIGIDDIPEFSEESDQSEDDTGEIPSTSTTSASQSKTTKRAKEKTIPITTSQSKTTKRAKEKTIPIPST</sequence>
<dbReference type="EMBL" id="CACRXK020001125">
    <property type="protein sequence ID" value="CAB3987135.1"/>
    <property type="molecule type" value="Genomic_DNA"/>
</dbReference>
<protein>
    <submittedName>
        <fullName evidence="2">Uncharacterized protein LOC110043873</fullName>
    </submittedName>
</protein>
<comment type="caution">
    <text evidence="2">The sequence shown here is derived from an EMBL/GenBank/DDBJ whole genome shotgun (WGS) entry which is preliminary data.</text>
</comment>
<evidence type="ECO:0000256" key="1">
    <source>
        <dbReference type="SAM" id="MobiDB-lite"/>
    </source>
</evidence>
<accession>A0A6S7G5V2</accession>
<organism evidence="2 3">
    <name type="scientific">Paramuricea clavata</name>
    <name type="common">Red gorgonian</name>
    <name type="synonym">Violescent sea-whip</name>
    <dbReference type="NCBI Taxonomy" id="317549"/>
    <lineage>
        <taxon>Eukaryota</taxon>
        <taxon>Metazoa</taxon>
        <taxon>Cnidaria</taxon>
        <taxon>Anthozoa</taxon>
        <taxon>Octocorallia</taxon>
        <taxon>Malacalcyonacea</taxon>
        <taxon>Plexauridae</taxon>
        <taxon>Paramuricea</taxon>
    </lineage>
</organism>
<dbReference type="InterPro" id="IPR011010">
    <property type="entry name" value="DNA_brk_join_enz"/>
</dbReference>
<dbReference type="GO" id="GO:0006310">
    <property type="term" value="P:DNA recombination"/>
    <property type="evidence" value="ECO:0007669"/>
    <property type="project" value="InterPro"/>
</dbReference>
<dbReference type="GO" id="GO:0003677">
    <property type="term" value="F:DNA binding"/>
    <property type="evidence" value="ECO:0007669"/>
    <property type="project" value="InterPro"/>
</dbReference>
<dbReference type="OrthoDB" id="5987048at2759"/>
<evidence type="ECO:0000313" key="2">
    <source>
        <dbReference type="EMBL" id="CAB3987135.1"/>
    </source>
</evidence>
<keyword evidence="3" id="KW-1185">Reference proteome</keyword>
<feature type="compositionally biased region" description="Low complexity" evidence="1">
    <location>
        <begin position="594"/>
        <end position="604"/>
    </location>
</feature>
<dbReference type="GO" id="GO:0015074">
    <property type="term" value="P:DNA integration"/>
    <property type="evidence" value="ECO:0007669"/>
    <property type="project" value="InterPro"/>
</dbReference>
<dbReference type="Proteomes" id="UP001152795">
    <property type="component" value="Unassembled WGS sequence"/>
</dbReference>
<dbReference type="PANTHER" id="PTHR33480">
    <property type="entry name" value="SET DOMAIN-CONTAINING PROTEIN-RELATED"/>
    <property type="match status" value="1"/>
</dbReference>
<reference evidence="2" key="1">
    <citation type="submission" date="2020-04" db="EMBL/GenBank/DDBJ databases">
        <authorList>
            <person name="Alioto T."/>
            <person name="Alioto T."/>
            <person name="Gomez Garrido J."/>
        </authorList>
    </citation>
    <scope>NUCLEOTIDE SEQUENCE</scope>
    <source>
        <strain evidence="2">A484AB</strain>
    </source>
</reference>
<feature type="compositionally biased region" description="Acidic residues" evidence="1">
    <location>
        <begin position="573"/>
        <end position="590"/>
    </location>
</feature>
<dbReference type="AlphaFoldDB" id="A0A6S7G5V2"/>
<proteinExistence type="predicted"/>
<dbReference type="Gene3D" id="1.10.443.10">
    <property type="entry name" value="Intergrase catalytic core"/>
    <property type="match status" value="1"/>
</dbReference>
<evidence type="ECO:0000313" key="3">
    <source>
        <dbReference type="Proteomes" id="UP001152795"/>
    </source>
</evidence>
<dbReference type="InterPro" id="IPR013762">
    <property type="entry name" value="Integrase-like_cat_sf"/>
</dbReference>
<dbReference type="PANTHER" id="PTHR33480:SF1">
    <property type="entry name" value="TYR RECOMBINASE DOMAIN-CONTAINING PROTEIN"/>
    <property type="match status" value="1"/>
</dbReference>